<dbReference type="Gene3D" id="3.20.20.30">
    <property type="entry name" value="Luciferase-like domain"/>
    <property type="match status" value="1"/>
</dbReference>
<comment type="caution">
    <text evidence="3">The sequence shown here is derived from an EMBL/GenBank/DDBJ whole genome shotgun (WGS) entry which is preliminary data.</text>
</comment>
<proteinExistence type="predicted"/>
<dbReference type="AlphaFoldDB" id="A0A918XE86"/>
<dbReference type="Pfam" id="PF00296">
    <property type="entry name" value="Bac_luciferase"/>
    <property type="match status" value="1"/>
</dbReference>
<dbReference type="InterPro" id="IPR036661">
    <property type="entry name" value="Luciferase-like_sf"/>
</dbReference>
<evidence type="ECO:0000313" key="3">
    <source>
        <dbReference type="EMBL" id="GHD26890.1"/>
    </source>
</evidence>
<reference evidence="3 4" key="1">
    <citation type="journal article" date="2014" name="Int. J. Syst. Evol. Microbiol.">
        <title>Complete genome sequence of Corynebacterium casei LMG S-19264T (=DSM 44701T), isolated from a smear-ripened cheese.</title>
        <authorList>
            <consortium name="US DOE Joint Genome Institute (JGI-PGF)"/>
            <person name="Walter F."/>
            <person name="Albersmeier A."/>
            <person name="Kalinowski J."/>
            <person name="Ruckert C."/>
        </authorList>
    </citation>
    <scope>NUCLEOTIDE SEQUENCE [LARGE SCALE GENOMIC DNA]</scope>
    <source>
        <strain evidence="3 4">KCTC 19473</strain>
    </source>
</reference>
<evidence type="ECO:0000313" key="4">
    <source>
        <dbReference type="Proteomes" id="UP000654947"/>
    </source>
</evidence>
<dbReference type="PANTHER" id="PTHR43244">
    <property type="match status" value="1"/>
</dbReference>
<protein>
    <submittedName>
        <fullName evidence="3">LLM class F420-dependent oxidoreductase</fullName>
    </submittedName>
</protein>
<dbReference type="Proteomes" id="UP000654947">
    <property type="component" value="Unassembled WGS sequence"/>
</dbReference>
<gene>
    <name evidence="3" type="ORF">GCM10007147_25450</name>
</gene>
<sequence length="321" mass="34866">MTTPRWGMTVPLEGLSLLEQKDLFQRMPDLGYTDVWSAEANGTDAFTPLALASEWAPQLRLGTAIVPVYTRGPATLAMSAATLAAAAPGRFALGVGTSSNVIVERWNSIPFEEPYKRMRDTVRFLRTALTGEKVKADYDTFSVQGFTLSTPPEQSPPILVAALRQGMLRLAGREGDGAIINWLSAQDVGTVAPHVRQFGEDKEIVARIFVAPDTDAETARAIGRRAIAAYLNVPVYRAFHEWLGREELGPMWKKWEEGDRKGALAAIPDSVVDDLLVHGPAEYCRERVRAYTDNGVSTPVLAPLTPPGTDPAAVVRALAPA</sequence>
<dbReference type="CDD" id="cd01097">
    <property type="entry name" value="Tetrahydromethanopterin_reductase"/>
    <property type="match status" value="1"/>
</dbReference>
<organism evidence="3 4">
    <name type="scientific">Nocardiopsis kunsanensis</name>
    <dbReference type="NCBI Taxonomy" id="141693"/>
    <lineage>
        <taxon>Bacteria</taxon>
        <taxon>Bacillati</taxon>
        <taxon>Actinomycetota</taxon>
        <taxon>Actinomycetes</taxon>
        <taxon>Streptosporangiales</taxon>
        <taxon>Nocardiopsidaceae</taxon>
        <taxon>Nocardiopsis</taxon>
    </lineage>
</organism>
<name>A0A918XE86_9ACTN</name>
<evidence type="ECO:0000256" key="1">
    <source>
        <dbReference type="ARBA" id="ARBA00023002"/>
    </source>
</evidence>
<feature type="domain" description="Luciferase-like" evidence="2">
    <location>
        <begin position="16"/>
        <end position="297"/>
    </location>
</feature>
<keyword evidence="1" id="KW-0560">Oxidoreductase</keyword>
<dbReference type="InterPro" id="IPR050564">
    <property type="entry name" value="F420-G6PD/mer"/>
</dbReference>
<dbReference type="InterPro" id="IPR011251">
    <property type="entry name" value="Luciferase-like_dom"/>
</dbReference>
<dbReference type="RefSeq" id="WP_193518008.1">
    <property type="nucleotide sequence ID" value="NZ_BMXL01000011.1"/>
</dbReference>
<dbReference type="PANTHER" id="PTHR43244:SF1">
    <property type="entry name" value="5,10-METHYLENETETRAHYDROMETHANOPTERIN REDUCTASE"/>
    <property type="match status" value="1"/>
</dbReference>
<evidence type="ECO:0000259" key="2">
    <source>
        <dbReference type="Pfam" id="PF00296"/>
    </source>
</evidence>
<dbReference type="EMBL" id="BMXL01000011">
    <property type="protein sequence ID" value="GHD26890.1"/>
    <property type="molecule type" value="Genomic_DNA"/>
</dbReference>
<dbReference type="GO" id="GO:0016705">
    <property type="term" value="F:oxidoreductase activity, acting on paired donors, with incorporation or reduction of molecular oxygen"/>
    <property type="evidence" value="ECO:0007669"/>
    <property type="project" value="InterPro"/>
</dbReference>
<dbReference type="NCBIfam" id="TIGR03841">
    <property type="entry name" value="F420_Rv3093c"/>
    <property type="match status" value="1"/>
</dbReference>
<dbReference type="SUPFAM" id="SSF51679">
    <property type="entry name" value="Bacterial luciferase-like"/>
    <property type="match status" value="1"/>
</dbReference>
<keyword evidence="4" id="KW-1185">Reference proteome</keyword>
<dbReference type="InterPro" id="IPR022526">
    <property type="entry name" value="F420_Rv3093c"/>
</dbReference>
<accession>A0A918XE86</accession>